<dbReference type="AlphaFoldDB" id="C5MBR1"/>
<evidence type="ECO:0000313" key="8">
    <source>
        <dbReference type="Proteomes" id="UP000002037"/>
    </source>
</evidence>
<keyword evidence="2" id="KW-0132">Cell division</keyword>
<evidence type="ECO:0000256" key="3">
    <source>
        <dbReference type="ARBA" id="ARBA00022776"/>
    </source>
</evidence>
<dbReference type="eggNOG" id="ENOG502T0MK">
    <property type="taxonomic scope" value="Eukaryota"/>
</dbReference>
<keyword evidence="8" id="KW-1185">Reference proteome</keyword>
<dbReference type="OrthoDB" id="4023481at2759"/>
<sequence length="246" mass="28484">MHDFWGGVCFIFFWCMHNSILYTFQCFLFRSSNNPDQLTMSRDGVFSYVHLDDPNKVLYMERWKDEPIPFDDIDTTNLIEAVVNVYPQLFAEDEEEDGMISFASQQFGSKIYKNRRSIKQKTWMDLNLSSFHDEKKVVDKTLIPAVAGDPDLADFLNNGFNRQECSILQSPIPHSDVSLNSTSEYPSNTFSNLRSNSVTAHHQQQQQQQSRSQSQSSQSQFQTPRPGRVRQVSTDKFQTPIGRIMR</sequence>
<dbReference type="KEGG" id="ctp:CTRG_03503"/>
<protein>
    <submittedName>
        <fullName evidence="7">Uncharacterized protein</fullName>
    </submittedName>
</protein>
<comment type="similarity">
    <text evidence="1">Belongs to the APC13 family.</text>
</comment>
<dbReference type="VEuPathDB" id="FungiDB:CTRG_03503"/>
<evidence type="ECO:0000256" key="6">
    <source>
        <dbReference type="SAM" id="MobiDB-lite"/>
    </source>
</evidence>
<dbReference type="GO" id="GO:0005680">
    <property type="term" value="C:anaphase-promoting complex"/>
    <property type="evidence" value="ECO:0007669"/>
    <property type="project" value="InterPro"/>
</dbReference>
<name>C5MBR1_CANTT</name>
<dbReference type="GeneID" id="8298029"/>
<gene>
    <name evidence="7" type="ORF">CTRG_03503</name>
</gene>
<dbReference type="InterPro" id="IPR008401">
    <property type="entry name" value="Apc13"/>
</dbReference>
<feature type="compositionally biased region" description="Low complexity" evidence="6">
    <location>
        <begin position="203"/>
        <end position="222"/>
    </location>
</feature>
<evidence type="ECO:0000313" key="7">
    <source>
        <dbReference type="EMBL" id="EER33078.1"/>
    </source>
</evidence>
<keyword evidence="3" id="KW-0498">Mitosis</keyword>
<evidence type="ECO:0000256" key="4">
    <source>
        <dbReference type="ARBA" id="ARBA00022786"/>
    </source>
</evidence>
<feature type="region of interest" description="Disordered" evidence="6">
    <location>
        <begin position="178"/>
        <end position="246"/>
    </location>
</feature>
<dbReference type="Proteomes" id="UP000002037">
    <property type="component" value="Unassembled WGS sequence"/>
</dbReference>
<proteinExistence type="inferred from homology"/>
<accession>C5MBR1</accession>
<dbReference type="EMBL" id="GG692398">
    <property type="protein sequence ID" value="EER33078.1"/>
    <property type="molecule type" value="Genomic_DNA"/>
</dbReference>
<keyword evidence="5" id="KW-0131">Cell cycle</keyword>
<evidence type="ECO:0000256" key="2">
    <source>
        <dbReference type="ARBA" id="ARBA00022618"/>
    </source>
</evidence>
<evidence type="ECO:0000256" key="5">
    <source>
        <dbReference type="ARBA" id="ARBA00023306"/>
    </source>
</evidence>
<keyword evidence="4" id="KW-0833">Ubl conjugation pathway</keyword>
<dbReference type="HOGENOM" id="CLU_1299536_0_0_1"/>
<reference evidence="7 8" key="1">
    <citation type="journal article" date="2009" name="Nature">
        <title>Evolution of pathogenicity and sexual reproduction in eight Candida genomes.</title>
        <authorList>
            <person name="Butler G."/>
            <person name="Rasmussen M.D."/>
            <person name="Lin M.F."/>
            <person name="Santos M.A."/>
            <person name="Sakthikumar S."/>
            <person name="Munro C.A."/>
            <person name="Rheinbay E."/>
            <person name="Grabherr M."/>
            <person name="Forche A."/>
            <person name="Reedy J.L."/>
            <person name="Agrafioti I."/>
            <person name="Arnaud M.B."/>
            <person name="Bates S."/>
            <person name="Brown A.J."/>
            <person name="Brunke S."/>
            <person name="Costanzo M.C."/>
            <person name="Fitzpatrick D.A."/>
            <person name="de Groot P.W."/>
            <person name="Harris D."/>
            <person name="Hoyer L.L."/>
            <person name="Hube B."/>
            <person name="Klis F.M."/>
            <person name="Kodira C."/>
            <person name="Lennard N."/>
            <person name="Logue M.E."/>
            <person name="Martin R."/>
            <person name="Neiman A.M."/>
            <person name="Nikolaou E."/>
            <person name="Quail M.A."/>
            <person name="Quinn J."/>
            <person name="Santos M.C."/>
            <person name="Schmitzberger F.F."/>
            <person name="Sherlock G."/>
            <person name="Shah P."/>
            <person name="Silverstein K.A."/>
            <person name="Skrzypek M.S."/>
            <person name="Soll D."/>
            <person name="Staggs R."/>
            <person name="Stansfield I."/>
            <person name="Stumpf M.P."/>
            <person name="Sudbery P.E."/>
            <person name="Srikantha T."/>
            <person name="Zeng Q."/>
            <person name="Berman J."/>
            <person name="Berriman M."/>
            <person name="Heitman J."/>
            <person name="Gow N.A."/>
            <person name="Lorenz M.C."/>
            <person name="Birren B.W."/>
            <person name="Kellis M."/>
            <person name="Cuomo C.A."/>
        </authorList>
    </citation>
    <scope>NUCLEOTIDE SEQUENCE [LARGE SCALE GENOMIC DNA]</scope>
    <source>
        <strain evidence="8">ATCC MYA-3404 / T1</strain>
    </source>
</reference>
<dbReference type="GO" id="GO:0051301">
    <property type="term" value="P:cell division"/>
    <property type="evidence" value="ECO:0007669"/>
    <property type="project" value="UniProtKB-KW"/>
</dbReference>
<dbReference type="Pfam" id="PF05839">
    <property type="entry name" value="Apc13p"/>
    <property type="match status" value="1"/>
</dbReference>
<evidence type="ECO:0000256" key="1">
    <source>
        <dbReference type="ARBA" id="ARBA00006940"/>
    </source>
</evidence>
<organism evidence="7 8">
    <name type="scientific">Candida tropicalis (strain ATCC MYA-3404 / T1)</name>
    <name type="common">Yeast</name>
    <dbReference type="NCBI Taxonomy" id="294747"/>
    <lineage>
        <taxon>Eukaryota</taxon>
        <taxon>Fungi</taxon>
        <taxon>Dikarya</taxon>
        <taxon>Ascomycota</taxon>
        <taxon>Saccharomycotina</taxon>
        <taxon>Pichiomycetes</taxon>
        <taxon>Debaryomycetaceae</taxon>
        <taxon>Candida/Lodderomyces clade</taxon>
        <taxon>Candida</taxon>
    </lineage>
</organism>
<feature type="compositionally biased region" description="Polar residues" evidence="6">
    <location>
        <begin position="178"/>
        <end position="202"/>
    </location>
</feature>
<dbReference type="RefSeq" id="XP_002549206.1">
    <property type="nucleotide sequence ID" value="XM_002549160.1"/>
</dbReference>